<reference evidence="2" key="1">
    <citation type="submission" date="2014-09" db="EMBL/GenBank/DDBJ databases">
        <authorList>
            <person name="Magalhaes I.L.F."/>
            <person name="Oliveira U."/>
            <person name="Santos F.R."/>
            <person name="Vidigal T.H.D.A."/>
            <person name="Brescovit A.D."/>
            <person name="Santos A.J."/>
        </authorList>
    </citation>
    <scope>NUCLEOTIDE SEQUENCE</scope>
    <source>
        <tissue evidence="2">Shoot tissue taken approximately 20 cm above the soil surface</tissue>
    </source>
</reference>
<feature type="compositionally biased region" description="Basic and acidic residues" evidence="1">
    <location>
        <begin position="51"/>
        <end position="71"/>
    </location>
</feature>
<protein>
    <submittedName>
        <fullName evidence="2">Uncharacterized protein</fullName>
    </submittedName>
</protein>
<organism evidence="2">
    <name type="scientific">Arundo donax</name>
    <name type="common">Giant reed</name>
    <name type="synonym">Donax arundinaceus</name>
    <dbReference type="NCBI Taxonomy" id="35708"/>
    <lineage>
        <taxon>Eukaryota</taxon>
        <taxon>Viridiplantae</taxon>
        <taxon>Streptophyta</taxon>
        <taxon>Embryophyta</taxon>
        <taxon>Tracheophyta</taxon>
        <taxon>Spermatophyta</taxon>
        <taxon>Magnoliopsida</taxon>
        <taxon>Liliopsida</taxon>
        <taxon>Poales</taxon>
        <taxon>Poaceae</taxon>
        <taxon>PACMAD clade</taxon>
        <taxon>Arundinoideae</taxon>
        <taxon>Arundineae</taxon>
        <taxon>Arundo</taxon>
    </lineage>
</organism>
<feature type="compositionally biased region" description="Polar residues" evidence="1">
    <location>
        <begin position="1"/>
        <end position="11"/>
    </location>
</feature>
<feature type="region of interest" description="Disordered" evidence="1">
    <location>
        <begin position="1"/>
        <end position="23"/>
    </location>
</feature>
<accession>A0A0A9G7J0</accession>
<reference evidence="2" key="2">
    <citation type="journal article" date="2015" name="Data Brief">
        <title>Shoot transcriptome of the giant reed, Arundo donax.</title>
        <authorList>
            <person name="Barrero R.A."/>
            <person name="Guerrero F.D."/>
            <person name="Moolhuijzen P."/>
            <person name="Goolsby J.A."/>
            <person name="Tidwell J."/>
            <person name="Bellgard S.E."/>
            <person name="Bellgard M.I."/>
        </authorList>
    </citation>
    <scope>NUCLEOTIDE SEQUENCE</scope>
    <source>
        <tissue evidence="2">Shoot tissue taken approximately 20 cm above the soil surface</tissue>
    </source>
</reference>
<proteinExistence type="predicted"/>
<name>A0A0A9G7J0_ARUDO</name>
<dbReference type="AlphaFoldDB" id="A0A0A9G7J0"/>
<sequence length="71" mass="8062">MNTRQLAQKSNRIAAPDGDRTKYLKRISDSPTTLPHRSCSNMNKTFNLLENGRDRKGDGDGEQEQCRLRVA</sequence>
<dbReference type="EMBL" id="GBRH01181298">
    <property type="protein sequence ID" value="JAE16598.1"/>
    <property type="molecule type" value="Transcribed_RNA"/>
</dbReference>
<evidence type="ECO:0000313" key="2">
    <source>
        <dbReference type="EMBL" id="JAE16598.1"/>
    </source>
</evidence>
<evidence type="ECO:0000256" key="1">
    <source>
        <dbReference type="SAM" id="MobiDB-lite"/>
    </source>
</evidence>
<feature type="region of interest" description="Disordered" evidence="1">
    <location>
        <begin position="47"/>
        <end position="71"/>
    </location>
</feature>